<dbReference type="GO" id="GO:0016020">
    <property type="term" value="C:membrane"/>
    <property type="evidence" value="ECO:0007669"/>
    <property type="project" value="UniProtKB-SubCell"/>
</dbReference>
<keyword evidence="4" id="KW-1133">Transmembrane helix</keyword>
<evidence type="ECO:0000313" key="6">
    <source>
        <dbReference type="EMBL" id="RXI04430.1"/>
    </source>
</evidence>
<sequence>MDVCQRFQFRLTMLFLYTGLALREYILRISGSDIRPCMVDIPSLFLTCEIEKQPNCPQTQRGVQLFLQWDMMQMQGFAMLLQNRHQCQRLYT</sequence>
<evidence type="ECO:0000256" key="2">
    <source>
        <dbReference type="ARBA" id="ARBA00009700"/>
    </source>
</evidence>
<keyword evidence="3" id="KW-0812">Transmembrane</keyword>
<comment type="caution">
    <text evidence="6">The sequence shown here is derived from an EMBL/GenBank/DDBJ whole genome shotgun (WGS) entry which is preliminary data.</text>
</comment>
<dbReference type="InterPro" id="IPR012926">
    <property type="entry name" value="TMEM120A/B"/>
</dbReference>
<dbReference type="Proteomes" id="UP000290289">
    <property type="component" value="Chromosome 3"/>
</dbReference>
<gene>
    <name evidence="6" type="ORF">DVH24_038704</name>
</gene>
<evidence type="ECO:0000256" key="1">
    <source>
        <dbReference type="ARBA" id="ARBA00004141"/>
    </source>
</evidence>
<evidence type="ECO:0000256" key="4">
    <source>
        <dbReference type="ARBA" id="ARBA00022989"/>
    </source>
</evidence>
<accession>A0A498K840</accession>
<dbReference type="Pfam" id="PF07851">
    <property type="entry name" value="TMEM120A-B"/>
    <property type="match status" value="1"/>
</dbReference>
<organism evidence="6 7">
    <name type="scientific">Malus domestica</name>
    <name type="common">Apple</name>
    <name type="synonym">Pyrus malus</name>
    <dbReference type="NCBI Taxonomy" id="3750"/>
    <lineage>
        <taxon>Eukaryota</taxon>
        <taxon>Viridiplantae</taxon>
        <taxon>Streptophyta</taxon>
        <taxon>Embryophyta</taxon>
        <taxon>Tracheophyta</taxon>
        <taxon>Spermatophyta</taxon>
        <taxon>Magnoliopsida</taxon>
        <taxon>eudicotyledons</taxon>
        <taxon>Gunneridae</taxon>
        <taxon>Pentapetalae</taxon>
        <taxon>rosids</taxon>
        <taxon>fabids</taxon>
        <taxon>Rosales</taxon>
        <taxon>Rosaceae</taxon>
        <taxon>Amygdaloideae</taxon>
        <taxon>Maleae</taxon>
        <taxon>Malus</taxon>
    </lineage>
</organism>
<name>A0A498K840_MALDO</name>
<reference evidence="6 7" key="1">
    <citation type="submission" date="2018-10" db="EMBL/GenBank/DDBJ databases">
        <title>A high-quality apple genome assembly.</title>
        <authorList>
            <person name="Hu J."/>
        </authorList>
    </citation>
    <scope>NUCLEOTIDE SEQUENCE [LARGE SCALE GENOMIC DNA]</scope>
    <source>
        <strain evidence="7">cv. HFTH1</strain>
        <tissue evidence="6">Young leaf</tissue>
    </source>
</reference>
<keyword evidence="5" id="KW-0472">Membrane</keyword>
<comment type="subcellular location">
    <subcellularLocation>
        <location evidence="1">Membrane</location>
        <topology evidence="1">Multi-pass membrane protein</topology>
    </subcellularLocation>
</comment>
<dbReference type="AlphaFoldDB" id="A0A498K840"/>
<evidence type="ECO:0000313" key="7">
    <source>
        <dbReference type="Proteomes" id="UP000290289"/>
    </source>
</evidence>
<protein>
    <submittedName>
        <fullName evidence="6">Uncharacterized protein</fullName>
    </submittedName>
</protein>
<dbReference type="PANTHER" id="PTHR21433:SF0">
    <property type="entry name" value="TRANSMEMBRANE PROTEIN 120 HOMOLOG"/>
    <property type="match status" value="1"/>
</dbReference>
<evidence type="ECO:0000256" key="3">
    <source>
        <dbReference type="ARBA" id="ARBA00022692"/>
    </source>
</evidence>
<evidence type="ECO:0000256" key="5">
    <source>
        <dbReference type="ARBA" id="ARBA00023136"/>
    </source>
</evidence>
<proteinExistence type="inferred from homology"/>
<dbReference type="EMBL" id="RDQH01000329">
    <property type="protein sequence ID" value="RXI04430.1"/>
    <property type="molecule type" value="Genomic_DNA"/>
</dbReference>
<dbReference type="PANTHER" id="PTHR21433">
    <property type="entry name" value="TRANSMEMBRANE PROTEIN INDUCED BY TUMOR NECROSIS FACTOR ALPHA"/>
    <property type="match status" value="1"/>
</dbReference>
<keyword evidence="7" id="KW-1185">Reference proteome</keyword>
<comment type="similarity">
    <text evidence="2">Belongs to the TMEM120 family.</text>
</comment>